<dbReference type="PANTHER" id="PTHR15074">
    <property type="entry name" value="METHYL-CPG-BINDING PROTEIN"/>
    <property type="match status" value="1"/>
</dbReference>
<reference evidence="4 5" key="1">
    <citation type="journal article" date="2018" name="New Phytol.">
        <title>Comparative genomics and transcriptomics depict ericoid mycorrhizal fungi as versatile saprotrophs and plant mutualists.</title>
        <authorList>
            <person name="Martino E."/>
            <person name="Morin E."/>
            <person name="Grelet G.A."/>
            <person name="Kuo A."/>
            <person name="Kohler A."/>
            <person name="Daghino S."/>
            <person name="Barry K.W."/>
            <person name="Cichocki N."/>
            <person name="Clum A."/>
            <person name="Dockter R.B."/>
            <person name="Hainaut M."/>
            <person name="Kuo R.C."/>
            <person name="LaButti K."/>
            <person name="Lindahl B.D."/>
            <person name="Lindquist E.A."/>
            <person name="Lipzen A."/>
            <person name="Khouja H.R."/>
            <person name="Magnuson J."/>
            <person name="Murat C."/>
            <person name="Ohm R.A."/>
            <person name="Singer S.W."/>
            <person name="Spatafora J.W."/>
            <person name="Wang M."/>
            <person name="Veneault-Fourrey C."/>
            <person name="Henrissat B."/>
            <person name="Grigoriev I.V."/>
            <person name="Martin F.M."/>
            <person name="Perotto S."/>
        </authorList>
    </citation>
    <scope>NUCLEOTIDE SEQUENCE [LARGE SCALE GENOMIC DNA]</scope>
    <source>
        <strain evidence="4 5">ATCC 22711</strain>
    </source>
</reference>
<keyword evidence="2" id="KW-0539">Nucleus</keyword>
<proteinExistence type="predicted"/>
<gene>
    <name evidence="4" type="ORF">M430DRAFT_36529</name>
</gene>
<dbReference type="STRING" id="857342.A0A2T3AUR9"/>
<feature type="compositionally biased region" description="Polar residues" evidence="3">
    <location>
        <begin position="167"/>
        <end position="180"/>
    </location>
</feature>
<feature type="compositionally biased region" description="Basic and acidic residues" evidence="3">
    <location>
        <begin position="40"/>
        <end position="51"/>
    </location>
</feature>
<feature type="compositionally biased region" description="Polar residues" evidence="3">
    <location>
        <begin position="124"/>
        <end position="133"/>
    </location>
</feature>
<comment type="subcellular location">
    <subcellularLocation>
        <location evidence="1">Nucleus</location>
    </subcellularLocation>
</comment>
<feature type="compositionally biased region" description="Pro residues" evidence="3">
    <location>
        <begin position="347"/>
        <end position="358"/>
    </location>
</feature>
<keyword evidence="5" id="KW-1185">Reference proteome</keyword>
<feature type="compositionally biased region" description="Basic and acidic residues" evidence="3">
    <location>
        <begin position="202"/>
        <end position="223"/>
    </location>
</feature>
<evidence type="ECO:0000313" key="4">
    <source>
        <dbReference type="EMBL" id="PSS12382.1"/>
    </source>
</evidence>
<dbReference type="PANTHER" id="PTHR15074:SF5">
    <property type="entry name" value="5-METHYLCYTOSINE G_T MISMATCH-SPECIFIC DNA GLYCOSYLASE"/>
    <property type="match status" value="1"/>
</dbReference>
<protein>
    <recommendedName>
        <fullName evidence="6">5-Methylcytosine G/T mismatch-specific DNA glycosylase</fullName>
    </recommendedName>
</protein>
<feature type="compositionally biased region" description="Polar residues" evidence="3">
    <location>
        <begin position="709"/>
        <end position="723"/>
    </location>
</feature>
<dbReference type="RefSeq" id="XP_024718380.1">
    <property type="nucleotide sequence ID" value="XM_024866947.1"/>
</dbReference>
<evidence type="ECO:0000313" key="5">
    <source>
        <dbReference type="Proteomes" id="UP000241818"/>
    </source>
</evidence>
<dbReference type="GO" id="GO:0005634">
    <property type="term" value="C:nucleus"/>
    <property type="evidence" value="ECO:0007669"/>
    <property type="project" value="UniProtKB-SubCell"/>
</dbReference>
<dbReference type="GeneID" id="36575028"/>
<feature type="region of interest" description="Disordered" evidence="3">
    <location>
        <begin position="795"/>
        <end position="890"/>
    </location>
</feature>
<feature type="region of interest" description="Disordered" evidence="3">
    <location>
        <begin position="107"/>
        <end position="362"/>
    </location>
</feature>
<dbReference type="OrthoDB" id="5373744at2759"/>
<evidence type="ECO:0000256" key="3">
    <source>
        <dbReference type="SAM" id="MobiDB-lite"/>
    </source>
</evidence>
<feature type="compositionally biased region" description="Basic residues" evidence="3">
    <location>
        <begin position="28"/>
        <end position="38"/>
    </location>
</feature>
<feature type="compositionally biased region" description="Low complexity" evidence="3">
    <location>
        <begin position="305"/>
        <end position="314"/>
    </location>
</feature>
<dbReference type="AlphaFoldDB" id="A0A2T3AUR9"/>
<feature type="compositionally biased region" description="Basic and acidic residues" evidence="3">
    <location>
        <begin position="1"/>
        <end position="27"/>
    </location>
</feature>
<dbReference type="EMBL" id="KZ679015">
    <property type="protein sequence ID" value="PSS12382.1"/>
    <property type="molecule type" value="Genomic_DNA"/>
</dbReference>
<evidence type="ECO:0000256" key="2">
    <source>
        <dbReference type="ARBA" id="ARBA00023242"/>
    </source>
</evidence>
<feature type="compositionally biased region" description="Low complexity" evidence="3">
    <location>
        <begin position="233"/>
        <end position="242"/>
    </location>
</feature>
<dbReference type="InParanoid" id="A0A2T3AUR9"/>
<sequence>MPHRERESVLDDRSSERRHRTSSEKSTSRPHKSSRTSKTKTVDPETGEAVKVHRRRKDKDKEREEDSQPALSMADLVPELARTASSSAAASRTSLPYPSFNKAYSKEAVNSKEDFITPVKEKTNIYTPESTDVGSDDKAKSKSTDQFNPRGANGTKDERPPSPPETEFSQQRKSTSSRMSKLQEDEEIEQRPSSRNSWFGRTKKEKDERKEERKDDRKDDRSRVSSRSKSSKTSKASTAVKTSKTKTTDSVADEKHKSASQINGEYAESRGSNLTSSPKKSRPDLSGQAPPALDTYSSPGSAQDSSPQTPTQTPQFPPPSAAELKPTPSPFIHFEIPKPESNAYDSPQPPPPPPPPTVPVNIPRVDYLLQNGGLPRLAPRTLLSATPNFSSQNNTSRGSTPMPSEIERIFGPYFTVLDQYETVLNKNGSLAVATGYRSVARRLLDRLENVFNRDLSSEGCFCVMCQDPDNASHEGSRGLGWGEVLEWVSGRRELPVWPAFDFTMLGAKTGEELTGLGISDPRPGSPVKIDPDVADEFRDYYVQQSKKTKSAVNRWLSTCPETAATPPQEVDDETLSFAIVTHLEQHDRPVFNALLSGSTVLQPASRSPTPLRKPRCDFIIKTALSLQRLYRLPTPPRDPEAAIYLLKNPHIHNLIATLSGISTSEWEILISGRFDGFLWSGAESEPASPAVSRGPTPVSSSMRQGSSSRTNTPFSPMRSQTFSPPFASSGVPSRGPTPSSGARHPVSNDEETEIAVLAEVEREIYLGMEMLEDAFEGLHRKAELVRRALRERGAGLSMSVQSRRSSHPDVISAGTPRLSSTGLGPGYERPHWGEGGSEMASDSEWDQGDEMQSEIAPDDSASNISSSRHRRPKRRNERRTPALVEEEDED</sequence>
<feature type="compositionally biased region" description="Low complexity" evidence="3">
    <location>
        <begin position="699"/>
        <end position="708"/>
    </location>
</feature>
<dbReference type="GO" id="GO:0003677">
    <property type="term" value="F:DNA binding"/>
    <property type="evidence" value="ECO:0007669"/>
    <property type="project" value="InterPro"/>
</dbReference>
<evidence type="ECO:0000256" key="1">
    <source>
        <dbReference type="ARBA" id="ARBA00004123"/>
    </source>
</evidence>
<organism evidence="4 5">
    <name type="scientific">Amorphotheca resinae ATCC 22711</name>
    <dbReference type="NCBI Taxonomy" id="857342"/>
    <lineage>
        <taxon>Eukaryota</taxon>
        <taxon>Fungi</taxon>
        <taxon>Dikarya</taxon>
        <taxon>Ascomycota</taxon>
        <taxon>Pezizomycotina</taxon>
        <taxon>Leotiomycetes</taxon>
        <taxon>Helotiales</taxon>
        <taxon>Amorphothecaceae</taxon>
        <taxon>Amorphotheca</taxon>
    </lineage>
</organism>
<feature type="region of interest" description="Disordered" evidence="3">
    <location>
        <begin position="685"/>
        <end position="751"/>
    </location>
</feature>
<feature type="region of interest" description="Disordered" evidence="3">
    <location>
        <begin position="1"/>
        <end position="76"/>
    </location>
</feature>
<dbReference type="InterPro" id="IPR045138">
    <property type="entry name" value="MeCP2/MBD4"/>
</dbReference>
<evidence type="ECO:0008006" key="6">
    <source>
        <dbReference type="Google" id="ProtNLM"/>
    </source>
</evidence>
<accession>A0A2T3AUR9</accession>
<feature type="compositionally biased region" description="Basic residues" evidence="3">
    <location>
        <begin position="867"/>
        <end position="877"/>
    </location>
</feature>
<dbReference type="Proteomes" id="UP000241818">
    <property type="component" value="Unassembled WGS sequence"/>
</dbReference>
<feature type="compositionally biased region" description="Basic and acidic residues" evidence="3">
    <location>
        <begin position="109"/>
        <end position="123"/>
    </location>
</feature>
<name>A0A2T3AUR9_AMORE</name>
<feature type="compositionally biased region" description="Polar residues" evidence="3">
    <location>
        <begin position="295"/>
        <end position="304"/>
    </location>
</feature>
<feature type="compositionally biased region" description="Acidic residues" evidence="3">
    <location>
        <begin position="841"/>
        <end position="852"/>
    </location>
</feature>